<feature type="non-terminal residue" evidence="2">
    <location>
        <position position="1345"/>
    </location>
</feature>
<reference evidence="2" key="2">
    <citation type="journal article" date="2021" name="PeerJ">
        <title>Extensive microbial diversity within the chicken gut microbiome revealed by metagenomics and culture.</title>
        <authorList>
            <person name="Gilroy R."/>
            <person name="Ravi A."/>
            <person name="Getino M."/>
            <person name="Pursley I."/>
            <person name="Horton D.L."/>
            <person name="Alikhan N.F."/>
            <person name="Baker D."/>
            <person name="Gharbi K."/>
            <person name="Hall N."/>
            <person name="Watson M."/>
            <person name="Adriaenssens E.M."/>
            <person name="Foster-Nyarko E."/>
            <person name="Jarju S."/>
            <person name="Secka A."/>
            <person name="Antonio M."/>
            <person name="Oren A."/>
            <person name="Chaudhuri R.R."/>
            <person name="La Ragione R."/>
            <person name="Hildebrand F."/>
            <person name="Pallen M.J."/>
        </authorList>
    </citation>
    <scope>NUCLEOTIDE SEQUENCE</scope>
    <source>
        <strain evidence="2">CHK195-12923</strain>
    </source>
</reference>
<accession>A0A9D1SIS8</accession>
<evidence type="ECO:0000256" key="1">
    <source>
        <dbReference type="SAM" id="Phobius"/>
    </source>
</evidence>
<organism evidence="2 3">
    <name type="scientific">Candidatus Coproplasma excrementigallinarum</name>
    <dbReference type="NCBI Taxonomy" id="2840747"/>
    <lineage>
        <taxon>Bacteria</taxon>
        <taxon>Bacillati</taxon>
        <taxon>Bacillota</taxon>
        <taxon>Clostridia</taxon>
        <taxon>Eubacteriales</taxon>
        <taxon>Candidatus Coproplasma</taxon>
    </lineage>
</organism>
<keyword evidence="1" id="KW-1133">Transmembrane helix</keyword>
<keyword evidence="1" id="KW-0472">Membrane</keyword>
<proteinExistence type="predicted"/>
<keyword evidence="1" id="KW-0812">Transmembrane</keyword>
<name>A0A9D1SIS8_9FIRM</name>
<comment type="caution">
    <text evidence="2">The sequence shown here is derived from an EMBL/GenBank/DDBJ whole genome shotgun (WGS) entry which is preliminary data.</text>
</comment>
<sequence>MVKLRKSRNKLKIILCSILGFFIAAGGVLGMLVLAPLLEGEKELPVVDSTLSEKNDPNGTFLENQQNGNDGYLTLTYLAYVLAQQPYYHSESETVSVALGMEQYTKSYKDYKDGMLISSDVTYGVKNQGTQAFFIPEGNENGEGAGVYMRFSKSGITSSSNGTNVDWEDEITYFDRESYLYTYGEYSTEMTVYLLTQETITSWDDVVDNGDGTYSQKFYLDAEKACYYYQYAMQTRGGLLMLPRFKSISLDVTFDNEYHVLQIDVVERSEINPFTWMDSTSTTTTYYRYGEENFDQPHYDMCEDVYLPHVGELGSSGNGGENDEIDLLDLLMNAFTGVLNGEGQQFDVRLNVGGTPYYGRIFLSVDIGAINSDILSAISARIALSSDEEVDSQDLYISLEEGKVNAYYSKDFALTADIAEFSGIISRFEDWVAGLSSSSTGSGAQPLAEEGAADGGFSVDALLQQFMEGVTEETESGLTYTASLDISGIALDISFNFAAQQSGESVTYSLVSAEIGGLNFNGSPVGLSLSLTPSQDEIISHEPSDAPFDISKAAESIYALLNSQTIRFELSVKGDKLSEFIASLADVNLGGSLDGLVLEISGGVEIGGINVFASVRLYNSEGGAELLNADVYYIYNDAAGKYGTAYLNLSNILGVQTDTKVYCDISELATAISAIINGAEAAPETFAEGDDVQQTDIISIINGILSADFGNIIKEVKANSTVIGATVNADEILALIPDLNLTLGDISLEYSLGDLGREDYVKDGGYLQAGVPSLGVQALVYGSTAELGSVEMAEYLNLNQLLGSVLKILKSPSVGVKLTLTGSALADLLKANGIADLGESVDGLSAEIVGNADISGLAANVTLLVKDDDKELVNASVYYAYSAEQGGYGTAYISIANLLGESVNIKVKCNIADTITSVNALIAAIQQEIPAVMSETATEEQNSLADTIAQILAIDFGNIVKELTINAQTFTTTINVDSILQQFTDVGFTVGDVTLAYDVASDTLTGSALNNGLAITVNGSEQTVSAPADIADYRDVAEVLNSVKDILSSNSVGVKLTLTGSALADLLAVNNIADLGESVDGLSAEIVGNADISGLAANVTLVVKDGDKEIVNASVYYAYSAEQGGYGTAYINISKLLGVKVDLRVKCNIADTITSVKALISAIQQELPAVMSENTAAEEQNGLADTIAQILTIDFGNIVKELTINAQTFTTTINVDSILQQFTDVDFTIGDVTLAYDVADDTLTGKALSGGLAITVTGSETTVSAPAVEDYRDITEVLNSVKDILSSPSVGVKLTLTGNALADLLAANNIADLGESVDGLSAEIVGNADISGLAANVSLVVKDGE</sequence>
<protein>
    <submittedName>
        <fullName evidence="2">Uncharacterized protein</fullName>
    </submittedName>
</protein>
<evidence type="ECO:0000313" key="3">
    <source>
        <dbReference type="Proteomes" id="UP000824110"/>
    </source>
</evidence>
<gene>
    <name evidence="2" type="ORF">IAB69_05155</name>
</gene>
<dbReference type="EMBL" id="DVNE01000051">
    <property type="protein sequence ID" value="HIU62014.1"/>
    <property type="molecule type" value="Genomic_DNA"/>
</dbReference>
<feature type="transmembrane region" description="Helical" evidence="1">
    <location>
        <begin position="12"/>
        <end position="38"/>
    </location>
</feature>
<reference evidence="2" key="1">
    <citation type="submission" date="2020-10" db="EMBL/GenBank/DDBJ databases">
        <authorList>
            <person name="Gilroy R."/>
        </authorList>
    </citation>
    <scope>NUCLEOTIDE SEQUENCE</scope>
    <source>
        <strain evidence="2">CHK195-12923</strain>
    </source>
</reference>
<evidence type="ECO:0000313" key="2">
    <source>
        <dbReference type="EMBL" id="HIU62014.1"/>
    </source>
</evidence>
<dbReference type="Proteomes" id="UP000824110">
    <property type="component" value="Unassembled WGS sequence"/>
</dbReference>